<accession>A0A197JZ12</accession>
<protein>
    <submittedName>
        <fullName evidence="1">Uncharacterized protein</fullName>
    </submittedName>
</protein>
<organism evidence="1 2">
    <name type="scientific">Linnemannia elongata AG-77</name>
    <dbReference type="NCBI Taxonomy" id="1314771"/>
    <lineage>
        <taxon>Eukaryota</taxon>
        <taxon>Fungi</taxon>
        <taxon>Fungi incertae sedis</taxon>
        <taxon>Mucoromycota</taxon>
        <taxon>Mortierellomycotina</taxon>
        <taxon>Mortierellomycetes</taxon>
        <taxon>Mortierellales</taxon>
        <taxon>Mortierellaceae</taxon>
        <taxon>Linnemannia</taxon>
    </lineage>
</organism>
<evidence type="ECO:0000313" key="2">
    <source>
        <dbReference type="Proteomes" id="UP000078512"/>
    </source>
</evidence>
<reference evidence="1 2" key="1">
    <citation type="submission" date="2016-05" db="EMBL/GenBank/DDBJ databases">
        <title>Genome sequencing reveals origins of a unique bacterial endosymbiosis in the earliest lineages of terrestrial Fungi.</title>
        <authorList>
            <consortium name="DOE Joint Genome Institute"/>
            <person name="Uehling J."/>
            <person name="Gryganskyi A."/>
            <person name="Hameed K."/>
            <person name="Tschaplinski T."/>
            <person name="Misztal P."/>
            <person name="Wu S."/>
            <person name="Desiro A."/>
            <person name="Vande Pol N."/>
            <person name="Du Z.-Y."/>
            <person name="Zienkiewicz A."/>
            <person name="Zienkiewicz K."/>
            <person name="Morin E."/>
            <person name="Tisserant E."/>
            <person name="Splivallo R."/>
            <person name="Hainaut M."/>
            <person name="Henrissat B."/>
            <person name="Ohm R."/>
            <person name="Kuo A."/>
            <person name="Yan J."/>
            <person name="Lipzen A."/>
            <person name="Nolan M."/>
            <person name="Labutti K."/>
            <person name="Barry K."/>
            <person name="Goldstein A."/>
            <person name="Labbe J."/>
            <person name="Schadt C."/>
            <person name="Tuskan G."/>
            <person name="Grigoriev I."/>
            <person name="Martin F."/>
            <person name="Vilgalys R."/>
            <person name="Bonito G."/>
        </authorList>
    </citation>
    <scope>NUCLEOTIDE SEQUENCE [LARGE SCALE GENOMIC DNA]</scope>
    <source>
        <strain evidence="1 2">AG-77</strain>
    </source>
</reference>
<dbReference type="AlphaFoldDB" id="A0A197JZ12"/>
<name>A0A197JZ12_9FUNG</name>
<proteinExistence type="predicted"/>
<keyword evidence="2" id="KW-1185">Reference proteome</keyword>
<dbReference type="Proteomes" id="UP000078512">
    <property type="component" value="Unassembled WGS sequence"/>
</dbReference>
<sequence length="159" mass="18421">MLLTMIKARNQGRLPLDMNSFFTPSIFAIQVSQTQPSVTSRVYRLSLRVKLNGIPRILMSLHNISDHMQLQSALGKNTVAKRKQLENHRRNLLRDRHRPVYLQQPLQFNAIEFSQDLRQVLLHDLNILADFIIATGQASMSCLDIQSQHWMRYSGQELV</sequence>
<evidence type="ECO:0000313" key="1">
    <source>
        <dbReference type="EMBL" id="OAQ30188.1"/>
    </source>
</evidence>
<dbReference type="EMBL" id="KV442036">
    <property type="protein sequence ID" value="OAQ30188.1"/>
    <property type="molecule type" value="Genomic_DNA"/>
</dbReference>
<gene>
    <name evidence="1" type="ORF">K457DRAFT_18540</name>
</gene>